<dbReference type="InterPro" id="IPR013324">
    <property type="entry name" value="RNA_pol_sigma_r3/r4-like"/>
</dbReference>
<dbReference type="PANTHER" id="PTHR43133">
    <property type="entry name" value="RNA POLYMERASE ECF-TYPE SIGMA FACTO"/>
    <property type="match status" value="1"/>
</dbReference>
<protein>
    <submittedName>
        <fullName evidence="8">RNA polymerase sigma-70 factor, sigma-E family</fullName>
    </submittedName>
</protein>
<dbReference type="Pfam" id="PF04542">
    <property type="entry name" value="Sigma70_r2"/>
    <property type="match status" value="1"/>
</dbReference>
<dbReference type="InterPro" id="IPR014284">
    <property type="entry name" value="RNA_pol_sigma-70_dom"/>
</dbReference>
<dbReference type="GO" id="GO:0016987">
    <property type="term" value="F:sigma factor activity"/>
    <property type="evidence" value="ECO:0007669"/>
    <property type="project" value="UniProtKB-KW"/>
</dbReference>
<dbReference type="Gene3D" id="1.10.1740.10">
    <property type="match status" value="1"/>
</dbReference>
<dbReference type="NCBIfam" id="TIGR02983">
    <property type="entry name" value="SigE-fam_strep"/>
    <property type="match status" value="1"/>
</dbReference>
<dbReference type="AlphaFoldDB" id="A0A1C5II93"/>
<dbReference type="Pfam" id="PF08281">
    <property type="entry name" value="Sigma70_r4_2"/>
    <property type="match status" value="1"/>
</dbReference>
<keyword evidence="4" id="KW-0238">DNA-binding</keyword>
<keyword evidence="3" id="KW-0731">Sigma factor</keyword>
<dbReference type="InterPro" id="IPR014325">
    <property type="entry name" value="RNA_pol_sigma-E_actinobac"/>
</dbReference>
<dbReference type="GO" id="GO:0006352">
    <property type="term" value="P:DNA-templated transcription initiation"/>
    <property type="evidence" value="ECO:0007669"/>
    <property type="project" value="InterPro"/>
</dbReference>
<keyword evidence="5" id="KW-0804">Transcription</keyword>
<evidence type="ECO:0000256" key="1">
    <source>
        <dbReference type="ARBA" id="ARBA00010641"/>
    </source>
</evidence>
<dbReference type="EMBL" id="LT607750">
    <property type="protein sequence ID" value="SCG57741.1"/>
    <property type="molecule type" value="Genomic_DNA"/>
</dbReference>
<name>A0A1C5II93_9ACTN</name>
<feature type="domain" description="RNA polymerase sigma factor 70 region 4 type 2" evidence="7">
    <location>
        <begin position="103"/>
        <end position="154"/>
    </location>
</feature>
<dbReference type="CDD" id="cd06171">
    <property type="entry name" value="Sigma70_r4"/>
    <property type="match status" value="1"/>
</dbReference>
<dbReference type="RefSeq" id="WP_088997779.1">
    <property type="nucleotide sequence ID" value="NZ_LT607750.1"/>
</dbReference>
<comment type="similarity">
    <text evidence="1">Belongs to the sigma-70 factor family. ECF subfamily.</text>
</comment>
<keyword evidence="2" id="KW-0805">Transcription regulation</keyword>
<evidence type="ECO:0000256" key="2">
    <source>
        <dbReference type="ARBA" id="ARBA00023015"/>
    </source>
</evidence>
<dbReference type="SUPFAM" id="SSF88659">
    <property type="entry name" value="Sigma3 and sigma4 domains of RNA polymerase sigma factors"/>
    <property type="match status" value="1"/>
</dbReference>
<evidence type="ECO:0000259" key="7">
    <source>
        <dbReference type="Pfam" id="PF08281"/>
    </source>
</evidence>
<dbReference type="NCBIfam" id="TIGR02937">
    <property type="entry name" value="sigma70-ECF"/>
    <property type="match status" value="1"/>
</dbReference>
<keyword evidence="9" id="KW-1185">Reference proteome</keyword>
<evidence type="ECO:0000256" key="3">
    <source>
        <dbReference type="ARBA" id="ARBA00023082"/>
    </source>
</evidence>
<dbReference type="InterPro" id="IPR036388">
    <property type="entry name" value="WH-like_DNA-bd_sf"/>
</dbReference>
<feature type="domain" description="RNA polymerase sigma-70 region 2" evidence="6">
    <location>
        <begin position="16"/>
        <end position="79"/>
    </location>
</feature>
<dbReference type="GO" id="GO:0003677">
    <property type="term" value="F:DNA binding"/>
    <property type="evidence" value="ECO:0007669"/>
    <property type="project" value="UniProtKB-KW"/>
</dbReference>
<evidence type="ECO:0000259" key="6">
    <source>
        <dbReference type="Pfam" id="PF04542"/>
    </source>
</evidence>
<evidence type="ECO:0000256" key="4">
    <source>
        <dbReference type="ARBA" id="ARBA00023125"/>
    </source>
</evidence>
<dbReference type="PANTHER" id="PTHR43133:SF50">
    <property type="entry name" value="ECF RNA POLYMERASE SIGMA FACTOR SIGM"/>
    <property type="match status" value="1"/>
</dbReference>
<accession>A0A1C5II93</accession>
<evidence type="ECO:0000313" key="9">
    <source>
        <dbReference type="Proteomes" id="UP000198217"/>
    </source>
</evidence>
<dbReference type="InterPro" id="IPR013325">
    <property type="entry name" value="RNA_pol_sigma_r2"/>
</dbReference>
<dbReference type="Gene3D" id="1.10.10.10">
    <property type="entry name" value="Winged helix-like DNA-binding domain superfamily/Winged helix DNA-binding domain"/>
    <property type="match status" value="1"/>
</dbReference>
<dbReference type="InterPro" id="IPR007627">
    <property type="entry name" value="RNA_pol_sigma70_r2"/>
</dbReference>
<reference evidence="8 9" key="1">
    <citation type="submission" date="2016-06" db="EMBL/GenBank/DDBJ databases">
        <authorList>
            <person name="Kjaerup R.B."/>
            <person name="Dalgaard T.S."/>
            <person name="Juul-Madsen H.R."/>
        </authorList>
    </citation>
    <scope>NUCLEOTIDE SEQUENCE [LARGE SCALE GENOMIC DNA]</scope>
    <source>
        <strain evidence="8 9">DSM 43904</strain>
    </source>
</reference>
<dbReference type="Proteomes" id="UP000198217">
    <property type="component" value="Chromosome I"/>
</dbReference>
<gene>
    <name evidence="8" type="ORF">GA0070609_3347</name>
</gene>
<evidence type="ECO:0000256" key="5">
    <source>
        <dbReference type="ARBA" id="ARBA00023163"/>
    </source>
</evidence>
<evidence type="ECO:0000313" key="8">
    <source>
        <dbReference type="EMBL" id="SCG57741.1"/>
    </source>
</evidence>
<dbReference type="SUPFAM" id="SSF88946">
    <property type="entry name" value="Sigma2 domain of RNA polymerase sigma factors"/>
    <property type="match status" value="1"/>
</dbReference>
<dbReference type="InterPro" id="IPR039425">
    <property type="entry name" value="RNA_pol_sigma-70-like"/>
</dbReference>
<sequence>MTREEESEYREYVSARLEHLRRVAYLLCHDWHAADDLVSTVLLKLFRSWRSVRQAENLDAYVRGMLTNAWLDELRRPWRRHEHATVQLPESWIEATEPGDRHSIGRLLLGLSPRQRAVVILRYYCDLSVEQTARLLGVSDGTGKSQSARALETLRSLAANAYIDEG</sequence>
<dbReference type="InterPro" id="IPR013249">
    <property type="entry name" value="RNA_pol_sigma70_r4_t2"/>
</dbReference>
<proteinExistence type="inferred from homology"/>
<organism evidence="8 9">
    <name type="scientific">Micromonospora echinaurantiaca</name>
    <dbReference type="NCBI Taxonomy" id="47857"/>
    <lineage>
        <taxon>Bacteria</taxon>
        <taxon>Bacillati</taxon>
        <taxon>Actinomycetota</taxon>
        <taxon>Actinomycetes</taxon>
        <taxon>Micromonosporales</taxon>
        <taxon>Micromonosporaceae</taxon>
        <taxon>Micromonospora</taxon>
    </lineage>
</organism>